<name>A0ABD0YWJ2_9HEMI</name>
<sequence length="183" mass="20707">MAAIPSKHPMGFKSALRPLLQFSQIIGILPVEEINYRNTKTIRFRWKSRKVFYTCFLITVSGTMVLLSAVRVLRSGISLGTTGDFIFYSCTTAVMVLFLRLATKWPDLMSQWGFTEETMMADHQSDISRTIHLVSVVVLILSLGLFADRIFTSERRSLLVDRPNVDTGVELYGPDDHNYIIGP</sequence>
<keyword evidence="3" id="KW-1003">Cell membrane</keyword>
<gene>
    <name evidence="9" type="ORF">AAG570_000258</name>
</gene>
<keyword evidence="4 8" id="KW-0812">Transmembrane</keyword>
<dbReference type="GO" id="GO:0008527">
    <property type="term" value="F:taste receptor activity"/>
    <property type="evidence" value="ECO:0007669"/>
    <property type="project" value="UniProtKB-ARBA"/>
</dbReference>
<keyword evidence="10" id="KW-1185">Reference proteome</keyword>
<evidence type="ECO:0000256" key="8">
    <source>
        <dbReference type="SAM" id="Phobius"/>
    </source>
</evidence>
<reference evidence="9 10" key="1">
    <citation type="submission" date="2024-07" db="EMBL/GenBank/DDBJ databases">
        <title>Chromosome-level genome assembly of the water stick insect Ranatra chinensis (Heteroptera: Nepidae).</title>
        <authorList>
            <person name="Liu X."/>
        </authorList>
    </citation>
    <scope>NUCLEOTIDE SEQUENCE [LARGE SCALE GENOMIC DNA]</scope>
    <source>
        <strain evidence="9">Cailab_2021Rc</strain>
        <tissue evidence="9">Muscle</tissue>
    </source>
</reference>
<keyword evidence="7" id="KW-0675">Receptor</keyword>
<dbReference type="PANTHER" id="PTHR21421">
    <property type="entry name" value="GUSTATORY RECEPTOR"/>
    <property type="match status" value="1"/>
</dbReference>
<dbReference type="EMBL" id="JBFDAA010000001">
    <property type="protein sequence ID" value="KAL1140326.1"/>
    <property type="molecule type" value="Genomic_DNA"/>
</dbReference>
<keyword evidence="5 8" id="KW-1133">Transmembrane helix</keyword>
<evidence type="ECO:0000256" key="6">
    <source>
        <dbReference type="ARBA" id="ARBA00023136"/>
    </source>
</evidence>
<dbReference type="InterPro" id="IPR009318">
    <property type="entry name" value="Gustatory_rcpt"/>
</dbReference>
<proteinExistence type="inferred from homology"/>
<evidence type="ECO:0000256" key="3">
    <source>
        <dbReference type="ARBA" id="ARBA00022475"/>
    </source>
</evidence>
<dbReference type="Pfam" id="PF06151">
    <property type="entry name" value="Trehalose_recp"/>
    <property type="match status" value="1"/>
</dbReference>
<comment type="subcellular location">
    <subcellularLocation>
        <location evidence="1">Cell membrane</location>
        <topology evidence="1">Multi-pass membrane protein</topology>
    </subcellularLocation>
</comment>
<feature type="transmembrane region" description="Helical" evidence="8">
    <location>
        <begin position="85"/>
        <end position="103"/>
    </location>
</feature>
<evidence type="ECO:0000256" key="2">
    <source>
        <dbReference type="ARBA" id="ARBA00005327"/>
    </source>
</evidence>
<dbReference type="Proteomes" id="UP001558652">
    <property type="component" value="Unassembled WGS sequence"/>
</dbReference>
<protein>
    <submittedName>
        <fullName evidence="9">Uncharacterized protein</fullName>
    </submittedName>
</protein>
<organism evidence="9 10">
    <name type="scientific">Ranatra chinensis</name>
    <dbReference type="NCBI Taxonomy" id="642074"/>
    <lineage>
        <taxon>Eukaryota</taxon>
        <taxon>Metazoa</taxon>
        <taxon>Ecdysozoa</taxon>
        <taxon>Arthropoda</taxon>
        <taxon>Hexapoda</taxon>
        <taxon>Insecta</taxon>
        <taxon>Pterygota</taxon>
        <taxon>Neoptera</taxon>
        <taxon>Paraneoptera</taxon>
        <taxon>Hemiptera</taxon>
        <taxon>Heteroptera</taxon>
        <taxon>Panheteroptera</taxon>
        <taxon>Nepomorpha</taxon>
        <taxon>Nepidae</taxon>
        <taxon>Ranatrinae</taxon>
        <taxon>Ranatra</taxon>
    </lineage>
</organism>
<feature type="transmembrane region" description="Helical" evidence="8">
    <location>
        <begin position="127"/>
        <end position="147"/>
    </location>
</feature>
<evidence type="ECO:0000256" key="4">
    <source>
        <dbReference type="ARBA" id="ARBA00022692"/>
    </source>
</evidence>
<feature type="transmembrane region" description="Helical" evidence="8">
    <location>
        <begin position="51"/>
        <end position="73"/>
    </location>
</feature>
<dbReference type="PANTHER" id="PTHR21421:SF29">
    <property type="entry name" value="GUSTATORY RECEPTOR 5A FOR TREHALOSE-RELATED"/>
    <property type="match status" value="1"/>
</dbReference>
<evidence type="ECO:0000256" key="7">
    <source>
        <dbReference type="ARBA" id="ARBA00023170"/>
    </source>
</evidence>
<comment type="similarity">
    <text evidence="2">Belongs to the insect chemoreceptor superfamily. Gustatory receptor (GR) family. Gr5a subfamily.</text>
</comment>
<evidence type="ECO:0000313" key="10">
    <source>
        <dbReference type="Proteomes" id="UP001558652"/>
    </source>
</evidence>
<dbReference type="AlphaFoldDB" id="A0ABD0YWJ2"/>
<evidence type="ECO:0000256" key="5">
    <source>
        <dbReference type="ARBA" id="ARBA00022989"/>
    </source>
</evidence>
<dbReference type="GO" id="GO:0050916">
    <property type="term" value="P:sensory perception of sweet taste"/>
    <property type="evidence" value="ECO:0007669"/>
    <property type="project" value="UniProtKB-ARBA"/>
</dbReference>
<dbReference type="GO" id="GO:0005886">
    <property type="term" value="C:plasma membrane"/>
    <property type="evidence" value="ECO:0007669"/>
    <property type="project" value="UniProtKB-SubCell"/>
</dbReference>
<keyword evidence="6 8" id="KW-0472">Membrane</keyword>
<evidence type="ECO:0000256" key="1">
    <source>
        <dbReference type="ARBA" id="ARBA00004651"/>
    </source>
</evidence>
<accession>A0ABD0YWJ2</accession>
<comment type="caution">
    <text evidence="9">The sequence shown here is derived from an EMBL/GenBank/DDBJ whole genome shotgun (WGS) entry which is preliminary data.</text>
</comment>
<evidence type="ECO:0000313" key="9">
    <source>
        <dbReference type="EMBL" id="KAL1140326.1"/>
    </source>
</evidence>